<dbReference type="InterPro" id="IPR052462">
    <property type="entry name" value="SLIRP/GR-RBP-like"/>
</dbReference>
<organism evidence="4 5">
    <name type="scientific">Malus domestica</name>
    <name type="common">Apple</name>
    <name type="synonym">Pyrus malus</name>
    <dbReference type="NCBI Taxonomy" id="3750"/>
    <lineage>
        <taxon>Eukaryota</taxon>
        <taxon>Viridiplantae</taxon>
        <taxon>Streptophyta</taxon>
        <taxon>Embryophyta</taxon>
        <taxon>Tracheophyta</taxon>
        <taxon>Spermatophyta</taxon>
        <taxon>Magnoliopsida</taxon>
        <taxon>eudicotyledons</taxon>
        <taxon>Gunneridae</taxon>
        <taxon>Pentapetalae</taxon>
        <taxon>rosids</taxon>
        <taxon>fabids</taxon>
        <taxon>Rosales</taxon>
        <taxon>Rosaceae</taxon>
        <taxon>Amygdaloideae</taxon>
        <taxon>Maleae</taxon>
        <taxon>Malus</taxon>
    </lineage>
</organism>
<proteinExistence type="predicted"/>
<dbReference type="SMART" id="SM00360">
    <property type="entry name" value="RRM"/>
    <property type="match status" value="1"/>
</dbReference>
<dbReference type="PANTHER" id="PTHR48027">
    <property type="entry name" value="HETEROGENEOUS NUCLEAR RIBONUCLEOPROTEIN 87F-RELATED"/>
    <property type="match status" value="1"/>
</dbReference>
<dbReference type="EMBL" id="RDQH01000329">
    <property type="protein sequence ID" value="RXI04844.1"/>
    <property type="molecule type" value="Genomic_DNA"/>
</dbReference>
<evidence type="ECO:0000256" key="2">
    <source>
        <dbReference type="PROSITE-ProRule" id="PRU00176"/>
    </source>
</evidence>
<feature type="domain" description="RRM" evidence="3">
    <location>
        <begin position="37"/>
        <end position="115"/>
    </location>
</feature>
<sequence length="120" mass="13164">MAASLGGRMSNSFLRNASHSNSYISPAHFLFSRGFSSKLFVKGISFATTEKSLTEAFSPFGKVVHVHISRNATTNKSKGFGYVTFEGEEEAQNALTNMNGKMVDQRVIFVDKAGRYTRGV</sequence>
<keyword evidence="5" id="KW-1185">Reference proteome</keyword>
<accession>A0A498KEM0</accession>
<evidence type="ECO:0000313" key="5">
    <source>
        <dbReference type="Proteomes" id="UP000290289"/>
    </source>
</evidence>
<evidence type="ECO:0000259" key="3">
    <source>
        <dbReference type="PROSITE" id="PS50102"/>
    </source>
</evidence>
<dbReference type="AlphaFoldDB" id="A0A498KEM0"/>
<name>A0A498KEM0_MALDO</name>
<dbReference type="InterPro" id="IPR012677">
    <property type="entry name" value="Nucleotide-bd_a/b_plait_sf"/>
</dbReference>
<evidence type="ECO:0000313" key="4">
    <source>
        <dbReference type="EMBL" id="RXI04844.1"/>
    </source>
</evidence>
<dbReference type="SUPFAM" id="SSF54928">
    <property type="entry name" value="RNA-binding domain, RBD"/>
    <property type="match status" value="1"/>
</dbReference>
<gene>
    <name evidence="4" type="ORF">DVH24_039118</name>
</gene>
<dbReference type="GO" id="GO:0003723">
    <property type="term" value="F:RNA binding"/>
    <property type="evidence" value="ECO:0007669"/>
    <property type="project" value="UniProtKB-UniRule"/>
</dbReference>
<dbReference type="STRING" id="3750.A0A498KEM0"/>
<keyword evidence="1 2" id="KW-0694">RNA-binding</keyword>
<comment type="caution">
    <text evidence="4">The sequence shown here is derived from an EMBL/GenBank/DDBJ whole genome shotgun (WGS) entry which is preliminary data.</text>
</comment>
<dbReference type="PROSITE" id="PS50102">
    <property type="entry name" value="RRM"/>
    <property type="match status" value="1"/>
</dbReference>
<protein>
    <recommendedName>
        <fullName evidence="3">RRM domain-containing protein</fullName>
    </recommendedName>
</protein>
<dbReference type="InterPro" id="IPR000504">
    <property type="entry name" value="RRM_dom"/>
</dbReference>
<dbReference type="Gene3D" id="3.30.70.330">
    <property type="match status" value="1"/>
</dbReference>
<dbReference type="Proteomes" id="UP000290289">
    <property type="component" value="Chromosome 3"/>
</dbReference>
<evidence type="ECO:0000256" key="1">
    <source>
        <dbReference type="ARBA" id="ARBA00022884"/>
    </source>
</evidence>
<dbReference type="InterPro" id="IPR035979">
    <property type="entry name" value="RBD_domain_sf"/>
</dbReference>
<dbReference type="Pfam" id="PF00076">
    <property type="entry name" value="RRM_1"/>
    <property type="match status" value="1"/>
</dbReference>
<reference evidence="4 5" key="1">
    <citation type="submission" date="2018-10" db="EMBL/GenBank/DDBJ databases">
        <title>A high-quality apple genome assembly.</title>
        <authorList>
            <person name="Hu J."/>
        </authorList>
    </citation>
    <scope>NUCLEOTIDE SEQUENCE [LARGE SCALE GENOMIC DNA]</scope>
    <source>
        <strain evidence="5">cv. HFTH1</strain>
        <tissue evidence="4">Young leaf</tissue>
    </source>
</reference>